<dbReference type="GO" id="GO:0032993">
    <property type="term" value="C:protein-DNA complex"/>
    <property type="evidence" value="ECO:0007669"/>
    <property type="project" value="TreeGrafter"/>
</dbReference>
<feature type="domain" description="HTH lysR-type" evidence="6">
    <location>
        <begin position="1"/>
        <end position="58"/>
    </location>
</feature>
<dbReference type="PANTHER" id="PTHR30346">
    <property type="entry name" value="TRANSCRIPTIONAL DUAL REGULATOR HCAR-RELATED"/>
    <property type="match status" value="1"/>
</dbReference>
<dbReference type="InterPro" id="IPR036390">
    <property type="entry name" value="WH_DNA-bd_sf"/>
</dbReference>
<dbReference type="AlphaFoldDB" id="A0A643EX04"/>
<evidence type="ECO:0000256" key="4">
    <source>
        <dbReference type="ARBA" id="ARBA00023163"/>
    </source>
</evidence>
<dbReference type="GO" id="GO:0003677">
    <property type="term" value="F:DNA binding"/>
    <property type="evidence" value="ECO:0007669"/>
    <property type="project" value="UniProtKB-KW"/>
</dbReference>
<keyword evidence="2" id="KW-0805">Transcription regulation</keyword>
<dbReference type="Gene3D" id="1.10.10.10">
    <property type="entry name" value="Winged helix-like DNA-binding domain superfamily/Winged helix DNA-binding domain"/>
    <property type="match status" value="1"/>
</dbReference>
<dbReference type="EMBL" id="VZPE01000007">
    <property type="protein sequence ID" value="KAB0569405.1"/>
    <property type="molecule type" value="Genomic_DNA"/>
</dbReference>
<evidence type="ECO:0000313" key="7">
    <source>
        <dbReference type="EMBL" id="KAB0569405.1"/>
    </source>
</evidence>
<accession>A0A643EX04</accession>
<dbReference type="PROSITE" id="PS50931">
    <property type="entry name" value="HTH_LYSR"/>
    <property type="match status" value="1"/>
</dbReference>
<evidence type="ECO:0000259" key="6">
    <source>
        <dbReference type="PROSITE" id="PS50931"/>
    </source>
</evidence>
<evidence type="ECO:0000256" key="1">
    <source>
        <dbReference type="ARBA" id="ARBA00009437"/>
    </source>
</evidence>
<dbReference type="InterPro" id="IPR005119">
    <property type="entry name" value="LysR_subst-bd"/>
</dbReference>
<keyword evidence="4" id="KW-0804">Transcription</keyword>
<dbReference type="PANTHER" id="PTHR30346:SF30">
    <property type="entry name" value="SMALL NEUTRAL PROTEASE REGULATORY PROTEIN"/>
    <property type="match status" value="1"/>
</dbReference>
<name>A0A643EX04_9HYPH</name>
<dbReference type="Gene3D" id="3.40.190.10">
    <property type="entry name" value="Periplasmic binding protein-like II"/>
    <property type="match status" value="2"/>
</dbReference>
<dbReference type="Pfam" id="PF00126">
    <property type="entry name" value="HTH_1"/>
    <property type="match status" value="1"/>
</dbReference>
<dbReference type="InterPro" id="IPR036388">
    <property type="entry name" value="WH-like_DNA-bd_sf"/>
</dbReference>
<evidence type="ECO:0000256" key="2">
    <source>
        <dbReference type="ARBA" id="ARBA00023015"/>
    </source>
</evidence>
<evidence type="ECO:0000256" key="3">
    <source>
        <dbReference type="ARBA" id="ARBA00023125"/>
    </source>
</evidence>
<evidence type="ECO:0000256" key="5">
    <source>
        <dbReference type="SAM" id="MobiDB-lite"/>
    </source>
</evidence>
<dbReference type="CDD" id="cd08414">
    <property type="entry name" value="PBP2_LTTR_aromatics_like"/>
    <property type="match status" value="1"/>
</dbReference>
<dbReference type="Pfam" id="PF03466">
    <property type="entry name" value="LysR_substrate"/>
    <property type="match status" value="1"/>
</dbReference>
<dbReference type="SUPFAM" id="SSF46785">
    <property type="entry name" value="Winged helix' DNA-binding domain"/>
    <property type="match status" value="1"/>
</dbReference>
<feature type="region of interest" description="Disordered" evidence="5">
    <location>
        <begin position="297"/>
        <end position="316"/>
    </location>
</feature>
<sequence>MELRHLRYFITVAEELHFSRAAERLNIAAPTLTVQIQEIERVLSVRLFTRTKRSVMLTSAGKVFLDEARLVLDQYAKAESAGRRAGRGEIGRIEIGYVGSAAYAGVLQEQISQFTNHWPGVNIRAREYPMEDLPKLIEEGQLDLGFVRLPMVYPSSLRSHILLRDVFCIAFCSGHPKVTQGAPLSPRELAGLKFVMPEQEFGTYEVARRGRFPLDVVAKPGSLLSVLTQVSLGAGVSVIPSSVRNVVRLPNIEFRSIAGKPITSEIAVLFRADESAPSARNFIQQIVKTPMSMLGGEGQPQMSLHATRTQDFEGKA</sequence>
<dbReference type="GO" id="GO:0003700">
    <property type="term" value="F:DNA-binding transcription factor activity"/>
    <property type="evidence" value="ECO:0007669"/>
    <property type="project" value="InterPro"/>
</dbReference>
<dbReference type="FunFam" id="1.10.10.10:FF:000001">
    <property type="entry name" value="LysR family transcriptional regulator"/>
    <property type="match status" value="1"/>
</dbReference>
<dbReference type="RefSeq" id="WP_105707079.1">
    <property type="nucleotide sequence ID" value="NZ_JBHEEN010000007.1"/>
</dbReference>
<proteinExistence type="inferred from homology"/>
<reference evidence="7" key="1">
    <citation type="submission" date="2019-09" db="EMBL/GenBank/DDBJ databases">
        <title>Draft genome sequences of 48 bacterial type strains from the CCUG.</title>
        <authorList>
            <person name="Tunovic T."/>
            <person name="Pineiro-Iglesias B."/>
            <person name="Unosson C."/>
            <person name="Inganas E."/>
            <person name="Ohlen M."/>
            <person name="Cardew S."/>
            <person name="Jensie-Markopoulos S."/>
            <person name="Salva-Serra F."/>
            <person name="Jaen-Luchoro D."/>
            <person name="Karlsson R."/>
            <person name="Svensson-Stadler L."/>
            <person name="Chun J."/>
            <person name="Moore E."/>
        </authorList>
    </citation>
    <scope>NUCLEOTIDE SEQUENCE</scope>
    <source>
        <strain evidence="7">CCUG 50899</strain>
    </source>
</reference>
<comment type="similarity">
    <text evidence="1">Belongs to the LysR transcriptional regulatory family.</text>
</comment>
<comment type="caution">
    <text evidence="7">The sequence shown here is derived from an EMBL/GenBank/DDBJ whole genome shotgun (WGS) entry which is preliminary data.</text>
</comment>
<dbReference type="SUPFAM" id="SSF53850">
    <property type="entry name" value="Periplasmic binding protein-like II"/>
    <property type="match status" value="1"/>
</dbReference>
<keyword evidence="3" id="KW-0238">DNA-binding</keyword>
<organism evidence="7">
    <name type="scientific">Brucella pituitosa</name>
    <dbReference type="NCBI Taxonomy" id="571256"/>
    <lineage>
        <taxon>Bacteria</taxon>
        <taxon>Pseudomonadati</taxon>
        <taxon>Pseudomonadota</taxon>
        <taxon>Alphaproteobacteria</taxon>
        <taxon>Hyphomicrobiales</taxon>
        <taxon>Brucellaceae</taxon>
        <taxon>Brucella/Ochrobactrum group</taxon>
        <taxon>Brucella</taxon>
    </lineage>
</organism>
<dbReference type="InterPro" id="IPR000847">
    <property type="entry name" value="LysR_HTH_N"/>
</dbReference>
<gene>
    <name evidence="7" type="ORF">F7Q93_16855</name>
</gene>
<protein>
    <submittedName>
        <fullName evidence="7">LysR family transcriptional regulator</fullName>
    </submittedName>
</protein>